<evidence type="ECO:0000259" key="8">
    <source>
        <dbReference type="Pfam" id="PF00501"/>
    </source>
</evidence>
<keyword evidence="3 7" id="KW-0547">Nucleotide-binding</keyword>
<dbReference type="GO" id="GO:0016020">
    <property type="term" value="C:membrane"/>
    <property type="evidence" value="ECO:0007669"/>
    <property type="project" value="TreeGrafter"/>
</dbReference>
<keyword evidence="5 7" id="KW-0067">ATP-binding</keyword>
<dbReference type="Gene3D" id="3.40.50.12780">
    <property type="entry name" value="N-terminal domain of ligase-like"/>
    <property type="match status" value="1"/>
</dbReference>
<dbReference type="PANTHER" id="PTHR43272:SF33">
    <property type="entry name" value="AMP-BINDING DOMAIN-CONTAINING PROTEIN-RELATED"/>
    <property type="match status" value="1"/>
</dbReference>
<dbReference type="PROSITE" id="PS00455">
    <property type="entry name" value="AMP_BINDING"/>
    <property type="match status" value="1"/>
</dbReference>
<protein>
    <recommendedName>
        <fullName evidence="6 7">Long-chain-fatty-acid--CoA ligase</fullName>
        <ecNumber evidence="6 7">6.2.1.3</ecNumber>
    </recommendedName>
</protein>
<feature type="domain" description="AMP-dependent synthetase/ligase" evidence="8">
    <location>
        <begin position="82"/>
        <end position="486"/>
    </location>
</feature>
<name>A0A225X5B6_9STRA</name>
<dbReference type="EMBL" id="NBNE01000013">
    <property type="protein sequence ID" value="OWZ24430.1"/>
    <property type="molecule type" value="Genomic_DNA"/>
</dbReference>
<keyword evidence="4 7" id="KW-0276">Fatty acid metabolism</keyword>
<evidence type="ECO:0000256" key="2">
    <source>
        <dbReference type="ARBA" id="ARBA00022598"/>
    </source>
</evidence>
<dbReference type="Proteomes" id="UP000198211">
    <property type="component" value="Unassembled WGS sequence"/>
</dbReference>
<sequence>MGVGSSSALPMSNVDFDSYTGKRYTVEVPGTRDATHGPAYEVPDKEPLNEAEMTLYHNFLMGCSIEDGNRPLYGRRAVDLVTGTAGAYEWMTYKQVKTRMERVASGLHAVGHLQRQDKVGVFSKNQLEWCLVGHACDRMSYVLVPLYDTLGPDAVPFIVNHTDLRVLFCGRKQFDVIMDCIDKCPTLKIVVQFEPVTAQQLQQAKDKHVVLRSLHELELLGEAHLEPADPPLPTDVSTLCYTSGTTGDPKGVILLQRNYTYVVRQMSRRIQILPSDVHCSYLPLAHVFERAVLGVLQAHGGSAGFYQGDLLTLMDDLAVLQPTVFVSAPRLFNRVYDKITQGVAAAGGLKKILFDRALAVKLASLPDGHKTHALWDALVFSKVRMALGGRVRLIFSGSAPLSAEVKEFMKVVFCCDVAEGYGLSETAAAVAVRSVDMPMGPHVGVPLMYGQVQLEDVPEMGYTSRDKPRPRGEICVRGPMIFAGYYKEPDKTREAIDERGWFHTGDIGCWNADGTLSIIDRKKNIFKLAQGEYVAVEKIENIYSKSKYVAQLFAYGDSLQSCLVGVVVPDPEMAEAWAQERGLTGADAFSAKVVNNPEFQRAVMKDMGRVAKGAQLRGFELVKSLHFHPEPFSLDQGLITPTFKLKRPQLKAYFQQQIAQLYDGLK</sequence>
<dbReference type="SUPFAM" id="SSF56801">
    <property type="entry name" value="Acetyl-CoA synthetase-like"/>
    <property type="match status" value="1"/>
</dbReference>
<dbReference type="EC" id="6.2.1.3" evidence="6 7"/>
<dbReference type="GO" id="GO:0005783">
    <property type="term" value="C:endoplasmic reticulum"/>
    <property type="evidence" value="ECO:0007669"/>
    <property type="project" value="TreeGrafter"/>
</dbReference>
<reference evidence="10" key="1">
    <citation type="submission" date="2017-03" db="EMBL/GenBank/DDBJ databases">
        <title>Phytopthora megakarya and P. palmivora, two closely related causual agents of cacao black pod achieved similar genome size and gene model numbers by different mechanisms.</title>
        <authorList>
            <person name="Ali S."/>
            <person name="Shao J."/>
            <person name="Larry D.J."/>
            <person name="Kronmiller B."/>
            <person name="Shen D."/>
            <person name="Strem M.D."/>
            <person name="Melnick R.L."/>
            <person name="Guiltinan M.J."/>
            <person name="Tyler B.M."/>
            <person name="Meinhardt L.W."/>
            <person name="Bailey B.A."/>
        </authorList>
    </citation>
    <scope>NUCLEOTIDE SEQUENCE [LARGE SCALE GENOMIC DNA]</scope>
    <source>
        <strain evidence="10">zdho120</strain>
    </source>
</reference>
<comment type="similarity">
    <text evidence="1 7">Belongs to the ATP-dependent AMP-binding enzyme family.</text>
</comment>
<comment type="caution">
    <text evidence="9">The sequence shown here is derived from an EMBL/GenBank/DDBJ whole genome shotgun (WGS) entry which is preliminary data.</text>
</comment>
<dbReference type="PANTHER" id="PTHR43272">
    <property type="entry name" value="LONG-CHAIN-FATTY-ACID--COA LIGASE"/>
    <property type="match status" value="1"/>
</dbReference>
<evidence type="ECO:0000256" key="4">
    <source>
        <dbReference type="ARBA" id="ARBA00022832"/>
    </source>
</evidence>
<keyword evidence="10" id="KW-1185">Reference proteome</keyword>
<dbReference type="AlphaFoldDB" id="A0A225X5B6"/>
<evidence type="ECO:0000256" key="5">
    <source>
        <dbReference type="ARBA" id="ARBA00022840"/>
    </source>
</evidence>
<dbReference type="Pfam" id="PF00501">
    <property type="entry name" value="AMP-binding"/>
    <property type="match status" value="1"/>
</dbReference>
<proteinExistence type="inferred from homology"/>
<comment type="function">
    <text evidence="7">Catalyzes the conversion of long-chain fatty acids to their active form acyl-CoAs for both synthesis of cellular lipids, and degradation via beta-oxidation.</text>
</comment>
<dbReference type="InterPro" id="IPR042099">
    <property type="entry name" value="ANL_N_sf"/>
</dbReference>
<comment type="catalytic activity">
    <reaction evidence="7">
        <text>a long-chain fatty acid + ATP + CoA = a long-chain fatty acyl-CoA + AMP + diphosphate</text>
        <dbReference type="Rhea" id="RHEA:15421"/>
        <dbReference type="ChEBI" id="CHEBI:30616"/>
        <dbReference type="ChEBI" id="CHEBI:33019"/>
        <dbReference type="ChEBI" id="CHEBI:57287"/>
        <dbReference type="ChEBI" id="CHEBI:57560"/>
        <dbReference type="ChEBI" id="CHEBI:83139"/>
        <dbReference type="ChEBI" id="CHEBI:456215"/>
        <dbReference type="EC" id="6.2.1.3"/>
    </reaction>
</comment>
<evidence type="ECO:0000256" key="3">
    <source>
        <dbReference type="ARBA" id="ARBA00022741"/>
    </source>
</evidence>
<evidence type="ECO:0000256" key="1">
    <source>
        <dbReference type="ARBA" id="ARBA00006432"/>
    </source>
</evidence>
<dbReference type="GO" id="GO:0005524">
    <property type="term" value="F:ATP binding"/>
    <property type="evidence" value="ECO:0007669"/>
    <property type="project" value="UniProtKB-KW"/>
</dbReference>
<dbReference type="InterPro" id="IPR020845">
    <property type="entry name" value="AMP-binding_CS"/>
</dbReference>
<dbReference type="OrthoDB" id="1700726at2759"/>
<evidence type="ECO:0000313" key="9">
    <source>
        <dbReference type="EMBL" id="OWZ24430.1"/>
    </source>
</evidence>
<dbReference type="CDD" id="cd05927">
    <property type="entry name" value="LC-FACS_euk"/>
    <property type="match status" value="1"/>
</dbReference>
<organism evidence="9 10">
    <name type="scientific">Phytophthora megakarya</name>
    <dbReference type="NCBI Taxonomy" id="4795"/>
    <lineage>
        <taxon>Eukaryota</taxon>
        <taxon>Sar</taxon>
        <taxon>Stramenopiles</taxon>
        <taxon>Oomycota</taxon>
        <taxon>Peronosporomycetes</taxon>
        <taxon>Peronosporales</taxon>
        <taxon>Peronosporaceae</taxon>
        <taxon>Phytophthora</taxon>
    </lineage>
</organism>
<dbReference type="InterPro" id="IPR045311">
    <property type="entry name" value="LC-FACS_euk"/>
</dbReference>
<dbReference type="InterPro" id="IPR000873">
    <property type="entry name" value="AMP-dep_synth/lig_dom"/>
</dbReference>
<accession>A0A225X5B6</accession>
<evidence type="ECO:0000256" key="6">
    <source>
        <dbReference type="ARBA" id="ARBA00026121"/>
    </source>
</evidence>
<dbReference type="STRING" id="4795.A0A225X5B6"/>
<keyword evidence="7" id="KW-0443">Lipid metabolism</keyword>
<evidence type="ECO:0000313" key="10">
    <source>
        <dbReference type="Proteomes" id="UP000198211"/>
    </source>
</evidence>
<keyword evidence="2 7" id="KW-0436">Ligase</keyword>
<gene>
    <name evidence="9" type="ORF">PHMEG_000500</name>
</gene>
<dbReference type="GO" id="GO:0004467">
    <property type="term" value="F:long-chain fatty acid-CoA ligase activity"/>
    <property type="evidence" value="ECO:0007669"/>
    <property type="project" value="UniProtKB-EC"/>
</dbReference>
<evidence type="ECO:0000256" key="7">
    <source>
        <dbReference type="RuleBase" id="RU369030"/>
    </source>
</evidence>